<organism evidence="1 2">
    <name type="scientific">Populus alba</name>
    <name type="common">White poplar</name>
    <dbReference type="NCBI Taxonomy" id="43335"/>
    <lineage>
        <taxon>Eukaryota</taxon>
        <taxon>Viridiplantae</taxon>
        <taxon>Streptophyta</taxon>
        <taxon>Embryophyta</taxon>
        <taxon>Tracheophyta</taxon>
        <taxon>Spermatophyta</taxon>
        <taxon>Magnoliopsida</taxon>
        <taxon>eudicotyledons</taxon>
        <taxon>Gunneridae</taxon>
        <taxon>Pentapetalae</taxon>
        <taxon>rosids</taxon>
        <taxon>fabids</taxon>
        <taxon>Malpighiales</taxon>
        <taxon>Salicaceae</taxon>
        <taxon>Saliceae</taxon>
        <taxon>Populus</taxon>
    </lineage>
</organism>
<gene>
    <name evidence="1" type="ORF">D5086_025671</name>
</gene>
<dbReference type="Proteomes" id="UP000309997">
    <property type="component" value="Unassembled WGS sequence"/>
</dbReference>
<sequence length="69" mass="7739">MENHPNNTTSTRIKSKIKVCFKSISKPTTPPDVKPEPHDIRNVLLAGAVLIAHHDLPSWNLSTRWSLAK</sequence>
<comment type="caution">
    <text evidence="1">The sequence shown here is derived from an EMBL/GenBank/DDBJ whole genome shotgun (WGS) entry which is preliminary data.</text>
</comment>
<evidence type="ECO:0000313" key="1">
    <source>
        <dbReference type="EMBL" id="KAL3571767.1"/>
    </source>
</evidence>
<keyword evidence="2" id="KW-1185">Reference proteome</keyword>
<dbReference type="EMBL" id="RCHU02000014">
    <property type="protein sequence ID" value="KAL3571767.1"/>
    <property type="molecule type" value="Genomic_DNA"/>
</dbReference>
<accession>A0ACC4AZR5</accession>
<name>A0ACC4AZR5_POPAL</name>
<protein>
    <submittedName>
        <fullName evidence="1">Uncharacterized protein</fullName>
    </submittedName>
</protein>
<reference evidence="1 2" key="1">
    <citation type="journal article" date="2024" name="Plant Biotechnol. J.">
        <title>Genome and CRISPR/Cas9 system of a widespread forest tree (Populus alba) in the world.</title>
        <authorList>
            <person name="Liu Y.J."/>
            <person name="Jiang P.F."/>
            <person name="Han X.M."/>
            <person name="Li X.Y."/>
            <person name="Wang H.M."/>
            <person name="Wang Y.J."/>
            <person name="Wang X.X."/>
            <person name="Zeng Q.Y."/>
        </authorList>
    </citation>
    <scope>NUCLEOTIDE SEQUENCE [LARGE SCALE GENOMIC DNA]</scope>
    <source>
        <strain evidence="2">cv. PAL-ZL1</strain>
    </source>
</reference>
<evidence type="ECO:0000313" key="2">
    <source>
        <dbReference type="Proteomes" id="UP000309997"/>
    </source>
</evidence>
<proteinExistence type="predicted"/>